<gene>
    <name evidence="1" type="ORF">BD410DRAFT_615057</name>
</gene>
<dbReference type="Proteomes" id="UP000294933">
    <property type="component" value="Unassembled WGS sequence"/>
</dbReference>
<sequence>MDEAQRAFIPLSERKRHPNHLSVAYPATLEEYAKAVTPESHLSLFPPFAGQHFAISNLARETEALVLLPSALWMSSCEPKHNILHGYADSDGRRYQLNPVDVRRCLAIKLEYYLTYVQKSFTFPSRYCCLRSGEEQCANKALISLGAHFAAIRGARDLPIRWDSFCCWKNDVCAGCEEVAVSRVSKNQKSLWNNLPAQFDLPQWETMVADINSVPPGHSRRTPAQAMQ</sequence>
<evidence type="ECO:0000313" key="2">
    <source>
        <dbReference type="Proteomes" id="UP000294933"/>
    </source>
</evidence>
<dbReference type="VEuPathDB" id="FungiDB:BD410DRAFT_615057"/>
<dbReference type="EMBL" id="ML170237">
    <property type="protein sequence ID" value="TDL16715.1"/>
    <property type="molecule type" value="Genomic_DNA"/>
</dbReference>
<accession>A0A4Y7PNE1</accession>
<name>A0A4Y7PNE1_9AGAM</name>
<keyword evidence="2" id="KW-1185">Reference proteome</keyword>
<reference evidence="1 2" key="1">
    <citation type="submission" date="2018-06" db="EMBL/GenBank/DDBJ databases">
        <title>A transcriptomic atlas of mushroom development highlights an independent origin of complex multicellularity.</title>
        <authorList>
            <consortium name="DOE Joint Genome Institute"/>
            <person name="Krizsan K."/>
            <person name="Almasi E."/>
            <person name="Merenyi Z."/>
            <person name="Sahu N."/>
            <person name="Viragh M."/>
            <person name="Koszo T."/>
            <person name="Mondo S."/>
            <person name="Kiss B."/>
            <person name="Balint B."/>
            <person name="Kues U."/>
            <person name="Barry K."/>
            <person name="Hegedus J.C."/>
            <person name="Henrissat B."/>
            <person name="Johnson J."/>
            <person name="Lipzen A."/>
            <person name="Ohm R."/>
            <person name="Nagy I."/>
            <person name="Pangilinan J."/>
            <person name="Yan J."/>
            <person name="Xiong Y."/>
            <person name="Grigoriev I.V."/>
            <person name="Hibbett D.S."/>
            <person name="Nagy L.G."/>
        </authorList>
    </citation>
    <scope>NUCLEOTIDE SEQUENCE [LARGE SCALE GENOMIC DNA]</scope>
    <source>
        <strain evidence="1 2">SZMC22713</strain>
    </source>
</reference>
<evidence type="ECO:0000313" key="1">
    <source>
        <dbReference type="EMBL" id="TDL16715.1"/>
    </source>
</evidence>
<protein>
    <submittedName>
        <fullName evidence="1">Uncharacterized protein</fullName>
    </submittedName>
</protein>
<organism evidence="1 2">
    <name type="scientific">Rickenella mellea</name>
    <dbReference type="NCBI Taxonomy" id="50990"/>
    <lineage>
        <taxon>Eukaryota</taxon>
        <taxon>Fungi</taxon>
        <taxon>Dikarya</taxon>
        <taxon>Basidiomycota</taxon>
        <taxon>Agaricomycotina</taxon>
        <taxon>Agaricomycetes</taxon>
        <taxon>Hymenochaetales</taxon>
        <taxon>Rickenellaceae</taxon>
        <taxon>Rickenella</taxon>
    </lineage>
</organism>
<proteinExistence type="predicted"/>
<dbReference type="AlphaFoldDB" id="A0A4Y7PNE1"/>
<dbReference type="OrthoDB" id="3893071at2759"/>